<organism evidence="1 2">
    <name type="scientific">Caerostris darwini</name>
    <dbReference type="NCBI Taxonomy" id="1538125"/>
    <lineage>
        <taxon>Eukaryota</taxon>
        <taxon>Metazoa</taxon>
        <taxon>Ecdysozoa</taxon>
        <taxon>Arthropoda</taxon>
        <taxon>Chelicerata</taxon>
        <taxon>Arachnida</taxon>
        <taxon>Araneae</taxon>
        <taxon>Araneomorphae</taxon>
        <taxon>Entelegynae</taxon>
        <taxon>Araneoidea</taxon>
        <taxon>Araneidae</taxon>
        <taxon>Caerostris</taxon>
    </lineage>
</organism>
<evidence type="ECO:0000313" key="1">
    <source>
        <dbReference type="EMBL" id="GIY10967.1"/>
    </source>
</evidence>
<dbReference type="EMBL" id="BPLQ01004834">
    <property type="protein sequence ID" value="GIY10967.1"/>
    <property type="molecule type" value="Genomic_DNA"/>
</dbReference>
<keyword evidence="2" id="KW-1185">Reference proteome</keyword>
<reference evidence="1 2" key="1">
    <citation type="submission" date="2021-06" db="EMBL/GenBank/DDBJ databases">
        <title>Caerostris darwini draft genome.</title>
        <authorList>
            <person name="Kono N."/>
            <person name="Arakawa K."/>
        </authorList>
    </citation>
    <scope>NUCLEOTIDE SEQUENCE [LARGE SCALE GENOMIC DNA]</scope>
</reference>
<accession>A0AAV4QS34</accession>
<dbReference type="Proteomes" id="UP001054837">
    <property type="component" value="Unassembled WGS sequence"/>
</dbReference>
<sequence>MHMLEVNTLNHFEDSIPYPSDTAMSLTILSKQNNTNPYSAFIPSSYGVIDSVCVAQCLIFPQRGVDFRGHQSIFISHHELKKKPR</sequence>
<gene>
    <name evidence="1" type="ORF">CDAR_184121</name>
</gene>
<dbReference type="AlphaFoldDB" id="A0AAV4QS34"/>
<protein>
    <submittedName>
        <fullName evidence="1">Uncharacterized protein</fullName>
    </submittedName>
</protein>
<evidence type="ECO:0000313" key="2">
    <source>
        <dbReference type="Proteomes" id="UP001054837"/>
    </source>
</evidence>
<name>A0AAV4QS34_9ARAC</name>
<proteinExistence type="predicted"/>
<comment type="caution">
    <text evidence="1">The sequence shown here is derived from an EMBL/GenBank/DDBJ whole genome shotgun (WGS) entry which is preliminary data.</text>
</comment>